<evidence type="ECO:0000259" key="7">
    <source>
        <dbReference type="SMART" id="SM01423"/>
    </source>
</evidence>
<sequence>MNQSDDDLHKKIKLLSQELEEKDKDLLLSAQIGKELLEKNSKLEDKIYELETDLKSANENIEQLSYQLSQKNDLINILTIDDCGSENASPTTSKSINIELMYRKIATLEEENKSLRSDIHEVVAQTDEIEEQERKIMEDLSKQLLDSNQQLDSLNLELERYREENRLQYEEIVSLTKRCQNAELQLHSLMTENDETTSMLCITKENQDLLAQELAEFKVRYTETCALLQETQEMLKKYVKKFQPTAKSSLIPGGYTNHFSNNTSYLNDSLHTELLDSLDSGILSDPGNVPGRTYQNVNDTMKFVQNSTKDSNTFTNGMPQIEYGSSIMSTSMTQSRLSTFAQPSAIDRSNQFYSTIYGSPVNVKMKEPEDEGIGTKKLGDMGTPGAKDLEEALKRLTPAEILSRRAMLSYSPAGTYSYDEPPLCRTPESIMSTLSSVSTTRWQLPKKLEIVKPLEGSMTLNQWKGLATPTFGGLLQDNVHVKVRGERKLEDLGVQMYSLSDLEEDVEDHPGKQFDQSSCIYTFTNSTVLHPEDGTSITFSLPPSLISSRMQSTVASRQATAPPTPRNLSRRNSCSTFSMNMGLASVLNERGIKAVTPSCLNTPTGQNFSPTVTPCNSPESTSPTRPLSPEPGTSSSSQIKNKSALLHLEKKALRSLKLLEKVEHFGFENVMATTPSCRISPLALYSSNIYTHRSSPMAQLTSLKYLSDKRNSDENLKSHLQGTSQNEVKSPTENNPKKHHSERKFNRVQRTRSRRNILNNGTGQIRQDLGTVHVRTDLGKIERHRTEDKPEEEKSIVGEFVGTISSLLFGRKGGLL</sequence>
<dbReference type="GO" id="GO:0048311">
    <property type="term" value="P:mitochondrion distribution"/>
    <property type="evidence" value="ECO:0007669"/>
    <property type="project" value="TreeGrafter"/>
</dbReference>
<accession>A0A9N9WUE9</accession>
<dbReference type="OrthoDB" id="10067624at2759"/>
<gene>
    <name evidence="9" type="ORF">CHIRRI_LOCUS9295</name>
</gene>
<reference evidence="9" key="2">
    <citation type="submission" date="2022-10" db="EMBL/GenBank/DDBJ databases">
        <authorList>
            <consortium name="ENA_rothamsted_submissions"/>
            <consortium name="culmorum"/>
            <person name="King R."/>
        </authorList>
    </citation>
    <scope>NUCLEOTIDE SEQUENCE</scope>
</reference>
<feature type="coiled-coil region" evidence="5">
    <location>
        <begin position="33"/>
        <end position="74"/>
    </location>
</feature>
<evidence type="ECO:0000256" key="6">
    <source>
        <dbReference type="SAM" id="MobiDB-lite"/>
    </source>
</evidence>
<keyword evidence="10" id="KW-1185">Reference proteome</keyword>
<comment type="similarity">
    <text evidence="2">Belongs to the milton family.</text>
</comment>
<evidence type="ECO:0000313" key="9">
    <source>
        <dbReference type="EMBL" id="CAG9806438.1"/>
    </source>
</evidence>
<dbReference type="InterPro" id="IPR051946">
    <property type="entry name" value="Intracell_Traff-Reg"/>
</dbReference>
<dbReference type="InterPro" id="IPR022154">
    <property type="entry name" value="TRAK1/2_C"/>
</dbReference>
<dbReference type="GO" id="GO:0047496">
    <property type="term" value="P:vesicle transport along microtubule"/>
    <property type="evidence" value="ECO:0007669"/>
    <property type="project" value="TreeGrafter"/>
</dbReference>
<evidence type="ECO:0000259" key="8">
    <source>
        <dbReference type="SMART" id="SM01424"/>
    </source>
</evidence>
<dbReference type="GO" id="GO:0005739">
    <property type="term" value="C:mitochondrion"/>
    <property type="evidence" value="ECO:0007669"/>
    <property type="project" value="UniProtKB-SubCell"/>
</dbReference>
<dbReference type="InterPro" id="IPR006933">
    <property type="entry name" value="HAP1_N"/>
</dbReference>
<feature type="region of interest" description="Disordered" evidence="6">
    <location>
        <begin position="603"/>
        <end position="641"/>
    </location>
</feature>
<evidence type="ECO:0000256" key="4">
    <source>
        <dbReference type="ARBA" id="ARBA00023128"/>
    </source>
</evidence>
<dbReference type="EMBL" id="OU895879">
    <property type="protein sequence ID" value="CAG9806438.1"/>
    <property type="molecule type" value="Genomic_DNA"/>
</dbReference>
<name>A0A9N9WUE9_9DIPT</name>
<dbReference type="Pfam" id="PF04849">
    <property type="entry name" value="HAP1_N"/>
    <property type="match status" value="1"/>
</dbReference>
<dbReference type="GO" id="GO:0017022">
    <property type="term" value="F:myosin binding"/>
    <property type="evidence" value="ECO:0007669"/>
    <property type="project" value="TreeGrafter"/>
</dbReference>
<feature type="compositionally biased region" description="Basic residues" evidence="6">
    <location>
        <begin position="737"/>
        <end position="755"/>
    </location>
</feature>
<comment type="subcellular location">
    <subcellularLocation>
        <location evidence="1">Mitochondrion</location>
    </subcellularLocation>
</comment>
<dbReference type="SMART" id="SM01424">
    <property type="entry name" value="HAP1_N"/>
    <property type="match status" value="1"/>
</dbReference>
<protein>
    <recommendedName>
        <fullName evidence="11">Trafficking kinesin-binding protein milt</fullName>
    </recommendedName>
</protein>
<dbReference type="GO" id="GO:0006605">
    <property type="term" value="P:protein targeting"/>
    <property type="evidence" value="ECO:0007669"/>
    <property type="project" value="TreeGrafter"/>
</dbReference>
<reference evidence="9" key="1">
    <citation type="submission" date="2022-01" db="EMBL/GenBank/DDBJ databases">
        <authorList>
            <person name="King R."/>
        </authorList>
    </citation>
    <scope>NUCLEOTIDE SEQUENCE</scope>
</reference>
<evidence type="ECO:0000313" key="10">
    <source>
        <dbReference type="Proteomes" id="UP001153620"/>
    </source>
</evidence>
<dbReference type="GO" id="GO:0031410">
    <property type="term" value="C:cytoplasmic vesicle"/>
    <property type="evidence" value="ECO:0007669"/>
    <property type="project" value="TreeGrafter"/>
</dbReference>
<feature type="region of interest" description="Disordered" evidence="6">
    <location>
        <begin position="549"/>
        <end position="574"/>
    </location>
</feature>
<evidence type="ECO:0008006" key="11">
    <source>
        <dbReference type="Google" id="ProtNLM"/>
    </source>
</evidence>
<feature type="compositionally biased region" description="Polar residues" evidence="6">
    <location>
        <begin position="718"/>
        <end position="734"/>
    </location>
</feature>
<dbReference type="Proteomes" id="UP001153620">
    <property type="component" value="Chromosome 3"/>
</dbReference>
<organism evidence="9 10">
    <name type="scientific">Chironomus riparius</name>
    <dbReference type="NCBI Taxonomy" id="315576"/>
    <lineage>
        <taxon>Eukaryota</taxon>
        <taxon>Metazoa</taxon>
        <taxon>Ecdysozoa</taxon>
        <taxon>Arthropoda</taxon>
        <taxon>Hexapoda</taxon>
        <taxon>Insecta</taxon>
        <taxon>Pterygota</taxon>
        <taxon>Neoptera</taxon>
        <taxon>Endopterygota</taxon>
        <taxon>Diptera</taxon>
        <taxon>Nematocera</taxon>
        <taxon>Chironomoidea</taxon>
        <taxon>Chironomidae</taxon>
        <taxon>Chironominae</taxon>
        <taxon>Chironomus</taxon>
    </lineage>
</organism>
<dbReference type="PANTHER" id="PTHR15751:SF12">
    <property type="entry name" value="TRAFFICKING KINESIN-BINDING PROTEIN MILT"/>
    <property type="match status" value="1"/>
</dbReference>
<feature type="coiled-coil region" evidence="5">
    <location>
        <begin position="98"/>
        <end position="192"/>
    </location>
</feature>
<feature type="domain" description="HAP1 N-terminal" evidence="8">
    <location>
        <begin position="1"/>
        <end position="241"/>
    </location>
</feature>
<dbReference type="PANTHER" id="PTHR15751">
    <property type="entry name" value="TRAFFICKING KINESIN-BINDING PROTEIN"/>
    <property type="match status" value="1"/>
</dbReference>
<proteinExistence type="inferred from homology"/>
<evidence type="ECO:0000256" key="1">
    <source>
        <dbReference type="ARBA" id="ARBA00004173"/>
    </source>
</evidence>
<evidence type="ECO:0000256" key="2">
    <source>
        <dbReference type="ARBA" id="ARBA00007007"/>
    </source>
</evidence>
<dbReference type="Pfam" id="PF12448">
    <property type="entry name" value="Milton"/>
    <property type="match status" value="1"/>
</dbReference>
<evidence type="ECO:0000256" key="5">
    <source>
        <dbReference type="SAM" id="Coils"/>
    </source>
</evidence>
<dbReference type="AlphaFoldDB" id="A0A9N9WUE9"/>
<dbReference type="SMART" id="SM01423">
    <property type="entry name" value="Milton"/>
    <property type="match status" value="1"/>
</dbReference>
<feature type="region of interest" description="Disordered" evidence="6">
    <location>
        <begin position="714"/>
        <end position="762"/>
    </location>
</feature>
<keyword evidence="4" id="KW-0496">Mitochondrion</keyword>
<keyword evidence="3 5" id="KW-0175">Coiled coil</keyword>
<feature type="domain" description="Trafficking kinesin-binding protein C-terminal" evidence="7">
    <location>
        <begin position="304"/>
        <end position="457"/>
    </location>
</feature>
<evidence type="ECO:0000256" key="3">
    <source>
        <dbReference type="ARBA" id="ARBA00023054"/>
    </source>
</evidence>